<dbReference type="EMBL" id="JACJII010000001">
    <property type="protein sequence ID" value="MBA9003209.1"/>
    <property type="molecule type" value="Genomic_DNA"/>
</dbReference>
<reference evidence="1 2" key="1">
    <citation type="submission" date="2020-08" db="EMBL/GenBank/DDBJ databases">
        <title>Sequencing the genomes of 1000 actinobacteria strains.</title>
        <authorList>
            <person name="Klenk H.-P."/>
        </authorList>
    </citation>
    <scope>NUCLEOTIDE SEQUENCE [LARGE SCALE GENOMIC DNA]</scope>
    <source>
        <strain evidence="1 2">DSM 45823</strain>
    </source>
</reference>
<gene>
    <name evidence="1" type="ORF">HNR21_002091</name>
</gene>
<dbReference type="Proteomes" id="UP000539313">
    <property type="component" value="Unassembled WGS sequence"/>
</dbReference>
<keyword evidence="2" id="KW-1185">Reference proteome</keyword>
<protein>
    <submittedName>
        <fullName evidence="1">Uncharacterized protein</fullName>
    </submittedName>
</protein>
<name>A0A7W3R855_9ACTN</name>
<sequence length="48" mass="5319">MRLADPPMMIPAVTSAMTMRRMDLLWSCDASYGIEILTGCPSERLTGE</sequence>
<evidence type="ECO:0000313" key="2">
    <source>
        <dbReference type="Proteomes" id="UP000539313"/>
    </source>
</evidence>
<dbReference type="AlphaFoldDB" id="A0A7W3R855"/>
<evidence type="ECO:0000313" key="1">
    <source>
        <dbReference type="EMBL" id="MBA9003209.1"/>
    </source>
</evidence>
<organism evidence="1 2">
    <name type="scientific">Thermomonospora cellulosilytica</name>
    <dbReference type="NCBI Taxonomy" id="1411118"/>
    <lineage>
        <taxon>Bacteria</taxon>
        <taxon>Bacillati</taxon>
        <taxon>Actinomycetota</taxon>
        <taxon>Actinomycetes</taxon>
        <taxon>Streptosporangiales</taxon>
        <taxon>Thermomonosporaceae</taxon>
        <taxon>Thermomonospora</taxon>
    </lineage>
</organism>
<proteinExistence type="predicted"/>
<comment type="caution">
    <text evidence="1">The sequence shown here is derived from an EMBL/GenBank/DDBJ whole genome shotgun (WGS) entry which is preliminary data.</text>
</comment>
<accession>A0A7W3R855</accession>